<dbReference type="EMBL" id="HF563609">
    <property type="protein sequence ID" value="CCP25378.1"/>
    <property type="molecule type" value="Genomic_DNA"/>
</dbReference>
<dbReference type="HOGENOM" id="CLU_125007_0_0_9"/>
<feature type="domain" description="TadE-like" evidence="2">
    <location>
        <begin position="17"/>
        <end position="51"/>
    </location>
</feature>
<keyword evidence="1" id="KW-0472">Membrane</keyword>
<keyword evidence="1" id="KW-0812">Transmembrane</keyword>
<protein>
    <submittedName>
        <fullName evidence="3">TadE family protein</fullName>
    </submittedName>
</protein>
<accession>L0S0H6</accession>
<dbReference type="Proteomes" id="UP000010802">
    <property type="component" value="Chromosome"/>
</dbReference>
<dbReference type="OrthoDB" id="1646047at2"/>
<reference evidence="4" key="1">
    <citation type="journal article" date="2013" name="Genome Announc.">
        <title>First genome sequence of a syntrophic acetate-oxidizing bacterium, Tepidanaerobacter acetatoxydans strain Re1.</title>
        <authorList>
            <person name="Manzoor S."/>
            <person name="Bongcam-Rudloff E."/>
            <person name="Schnurer A."/>
            <person name="Muller B."/>
        </authorList>
    </citation>
    <scope>NUCLEOTIDE SEQUENCE [LARGE SCALE GENOMIC DNA]</scope>
    <source>
        <strain evidence="4">Re1</strain>
    </source>
</reference>
<evidence type="ECO:0000259" key="2">
    <source>
        <dbReference type="Pfam" id="PF07811"/>
    </source>
</evidence>
<dbReference type="KEGG" id="tep:TepRe1_0632"/>
<dbReference type="STRING" id="1209989.TepRe1_0632"/>
<feature type="transmembrane region" description="Helical" evidence="1">
    <location>
        <begin position="20"/>
        <end position="45"/>
    </location>
</feature>
<evidence type="ECO:0000313" key="4">
    <source>
        <dbReference type="Proteomes" id="UP000010802"/>
    </source>
</evidence>
<evidence type="ECO:0000313" key="3">
    <source>
        <dbReference type="EMBL" id="CCP25378.1"/>
    </source>
</evidence>
<dbReference type="Pfam" id="PF07811">
    <property type="entry name" value="TadE"/>
    <property type="match status" value="1"/>
</dbReference>
<sequence>MIAVFYTQKRISSTESGQSIVEFGLVLPLFLLILFFIIDFGWLAYQRASFEYGYIQASWSISAADLGDTDSLEDVPSEATYTGAIVADTLRNDLKNSCWGISSDNLSVANAQAVLYNIEESFAVPGRKPNEPVMAVSRTRYMNLSAVLRYDVQPITYVGKLFFGNTVSFEKDLNRTRVVRTQSRTE</sequence>
<dbReference type="KEGG" id="tae:TepiRe1_0688"/>
<dbReference type="InterPro" id="IPR012495">
    <property type="entry name" value="TadE-like_dom"/>
</dbReference>
<accession>F4LW44</accession>
<dbReference type="eggNOG" id="COG4961">
    <property type="taxonomic scope" value="Bacteria"/>
</dbReference>
<name>F4LW44_TEPAE</name>
<keyword evidence="1" id="KW-1133">Transmembrane helix</keyword>
<organism evidence="3 4">
    <name type="scientific">Tepidanaerobacter acetatoxydans (strain DSM 21804 / JCM 16047 / Re1)</name>
    <dbReference type="NCBI Taxonomy" id="1209989"/>
    <lineage>
        <taxon>Bacteria</taxon>
        <taxon>Bacillati</taxon>
        <taxon>Bacillota</taxon>
        <taxon>Clostridia</taxon>
        <taxon>Thermosediminibacterales</taxon>
        <taxon>Tepidanaerobacteraceae</taxon>
        <taxon>Tepidanaerobacter</taxon>
    </lineage>
</organism>
<dbReference type="AlphaFoldDB" id="F4LW44"/>
<gene>
    <name evidence="3" type="ordered locus">TEPIRE1_0688</name>
</gene>
<dbReference type="PATRIC" id="fig|1209989.3.peg.744"/>
<proteinExistence type="predicted"/>
<keyword evidence="4" id="KW-1185">Reference proteome</keyword>
<evidence type="ECO:0000256" key="1">
    <source>
        <dbReference type="SAM" id="Phobius"/>
    </source>
</evidence>